<dbReference type="Pfam" id="PF01557">
    <property type="entry name" value="FAA_hydrolase"/>
    <property type="match status" value="1"/>
</dbReference>
<dbReference type="PANTHER" id="PTHR11820">
    <property type="entry name" value="ACYLPYRUVASE"/>
    <property type="match status" value="1"/>
</dbReference>
<dbReference type="Proteomes" id="UP001277761">
    <property type="component" value="Unassembled WGS sequence"/>
</dbReference>
<proteinExistence type="predicted"/>
<dbReference type="Gene3D" id="3.90.850.10">
    <property type="entry name" value="Fumarylacetoacetase-like, C-terminal domain"/>
    <property type="match status" value="1"/>
</dbReference>
<dbReference type="InterPro" id="IPR036663">
    <property type="entry name" value="Fumarylacetoacetase_C_sf"/>
</dbReference>
<reference evidence="3 4" key="1">
    <citation type="submission" date="2023-11" db="EMBL/GenBank/DDBJ databases">
        <authorList>
            <person name="Xu M."/>
            <person name="Jiang T."/>
        </authorList>
    </citation>
    <scope>NUCLEOTIDE SEQUENCE [LARGE SCALE GENOMIC DNA]</scope>
    <source>
        <strain evidence="3 4">SD</strain>
    </source>
</reference>
<dbReference type="InterPro" id="IPR011234">
    <property type="entry name" value="Fumarylacetoacetase-like_C"/>
</dbReference>
<dbReference type="SUPFAM" id="SSF56529">
    <property type="entry name" value="FAH"/>
    <property type="match status" value="1"/>
</dbReference>
<evidence type="ECO:0000256" key="1">
    <source>
        <dbReference type="ARBA" id="ARBA00022723"/>
    </source>
</evidence>
<dbReference type="EMBL" id="JAXAVX010000016">
    <property type="protein sequence ID" value="MDX8153571.1"/>
    <property type="molecule type" value="Genomic_DNA"/>
</dbReference>
<evidence type="ECO:0000259" key="2">
    <source>
        <dbReference type="Pfam" id="PF01557"/>
    </source>
</evidence>
<evidence type="ECO:0000313" key="4">
    <source>
        <dbReference type="Proteomes" id="UP001277761"/>
    </source>
</evidence>
<keyword evidence="3" id="KW-0378">Hydrolase</keyword>
<protein>
    <submittedName>
        <fullName evidence="3">Fumarylacetoacetate hydrolase family protein</fullName>
    </submittedName>
</protein>
<accession>A0ABU4VRI7</accession>
<feature type="domain" description="Fumarylacetoacetase-like C-terminal" evidence="2">
    <location>
        <begin position="69"/>
        <end position="266"/>
    </location>
</feature>
<name>A0ABU4VRI7_9ACTN</name>
<dbReference type="RefSeq" id="WP_319955720.1">
    <property type="nucleotide sequence ID" value="NZ_JAXAVX010000016.1"/>
</dbReference>
<evidence type="ECO:0000313" key="3">
    <source>
        <dbReference type="EMBL" id="MDX8153571.1"/>
    </source>
</evidence>
<keyword evidence="1" id="KW-0479">Metal-binding</keyword>
<keyword evidence="4" id="KW-1185">Reference proteome</keyword>
<organism evidence="3 4">
    <name type="scientific">Patulibacter brassicae</name>
    <dbReference type="NCBI Taxonomy" id="1705717"/>
    <lineage>
        <taxon>Bacteria</taxon>
        <taxon>Bacillati</taxon>
        <taxon>Actinomycetota</taxon>
        <taxon>Thermoleophilia</taxon>
        <taxon>Solirubrobacterales</taxon>
        <taxon>Patulibacteraceae</taxon>
        <taxon>Patulibacter</taxon>
    </lineage>
</organism>
<dbReference type="GO" id="GO:0016787">
    <property type="term" value="F:hydrolase activity"/>
    <property type="evidence" value="ECO:0007669"/>
    <property type="project" value="UniProtKB-KW"/>
</dbReference>
<comment type="caution">
    <text evidence="3">The sequence shown here is derived from an EMBL/GenBank/DDBJ whole genome shotgun (WGS) entry which is preliminary data.</text>
</comment>
<sequence length="267" mass="28665">MRLASFRRRDDPSGAVLGGEIRDDVVVAFADGESVLDRLRSGDRRPATGPVLPLAEVELRMPHPPPVLYGVGRNYAAHAAELGNEAPGEPLVFTMPPTAAGHPDDPVSRGRLTTRLDYEAELAVVLGTLPSGEVGVAGYAVADDVSARDLQASEEQWTRAKGSDGWCPFGPWITTADEVPDPHALRIRSWVDDEPRQDASTADMVFRVPRIVDHLRAAITLRPGDLVLTGTPAGVGHGLRPPRYLEPGQVVRVEIEGLGAIRHAVVP</sequence>
<dbReference type="PANTHER" id="PTHR11820:SF7">
    <property type="entry name" value="ACYLPYRUVASE FAHD1, MITOCHONDRIAL"/>
    <property type="match status" value="1"/>
</dbReference>
<gene>
    <name evidence="3" type="ORF">SK069_18380</name>
</gene>